<organism evidence="3 4">
    <name type="scientific">Hibiscus syriacus</name>
    <name type="common">Rose of Sharon</name>
    <dbReference type="NCBI Taxonomy" id="106335"/>
    <lineage>
        <taxon>Eukaryota</taxon>
        <taxon>Viridiplantae</taxon>
        <taxon>Streptophyta</taxon>
        <taxon>Embryophyta</taxon>
        <taxon>Tracheophyta</taxon>
        <taxon>Spermatophyta</taxon>
        <taxon>Magnoliopsida</taxon>
        <taxon>eudicotyledons</taxon>
        <taxon>Gunneridae</taxon>
        <taxon>Pentapetalae</taxon>
        <taxon>rosids</taxon>
        <taxon>malvids</taxon>
        <taxon>Malvales</taxon>
        <taxon>Malvaceae</taxon>
        <taxon>Malvoideae</taxon>
        <taxon>Hibiscus</taxon>
    </lineage>
</organism>
<gene>
    <name evidence="3" type="ORF">F3Y22_tig00000313pilonHSYRG00026</name>
</gene>
<keyword evidence="4" id="KW-1185">Reference proteome</keyword>
<accession>A0A6A3D2E1</accession>
<dbReference type="GO" id="GO:0006623">
    <property type="term" value="P:protein targeting to vacuole"/>
    <property type="evidence" value="ECO:0007669"/>
    <property type="project" value="TreeGrafter"/>
</dbReference>
<protein>
    <recommendedName>
        <fullName evidence="2">Intermembrane lipid transfer protein VPS13-like C-terminal domain-containing protein</fullName>
    </recommendedName>
</protein>
<proteinExistence type="inferred from homology"/>
<dbReference type="EMBL" id="VEPZ02000028">
    <property type="protein sequence ID" value="KAE8735935.1"/>
    <property type="molecule type" value="Genomic_DNA"/>
</dbReference>
<evidence type="ECO:0000313" key="3">
    <source>
        <dbReference type="EMBL" id="KAE8735935.1"/>
    </source>
</evidence>
<evidence type="ECO:0000313" key="4">
    <source>
        <dbReference type="Proteomes" id="UP000436088"/>
    </source>
</evidence>
<dbReference type="GO" id="GO:0045053">
    <property type="term" value="P:protein retention in Golgi apparatus"/>
    <property type="evidence" value="ECO:0007669"/>
    <property type="project" value="TreeGrafter"/>
</dbReference>
<reference evidence="3" key="1">
    <citation type="submission" date="2019-09" db="EMBL/GenBank/DDBJ databases">
        <title>Draft genome information of white flower Hibiscus syriacus.</title>
        <authorList>
            <person name="Kim Y.-M."/>
        </authorList>
    </citation>
    <scope>NUCLEOTIDE SEQUENCE [LARGE SCALE GENOMIC DNA]</scope>
    <source>
        <strain evidence="3">YM2019G1</strain>
    </source>
</reference>
<evidence type="ECO:0000256" key="1">
    <source>
        <dbReference type="ARBA" id="ARBA00006545"/>
    </source>
</evidence>
<dbReference type="AlphaFoldDB" id="A0A6A3D2E1"/>
<sequence>MHSSLLREIGSEDQVKTFPLIIYLELHFCLETRIENRSIFLPILFQQVDGTSDSWQSLLPNTAASFLWEDLGRRHLLEILADGADPSSSDKYNIDEIFDYQPVDLLGPVRALRVTILKEEKVNVVRISDWMPENEPTAIIDPSSFSELSGNVSRQQQLQSTPECEFHFILELAELGVSIIDHTPEEILYLSLQNVLLAYSSGLGSGLSRFKLRMKGIQMDNQLPLTPTPVLFRPQKSGQETDNILKISVTMQTKGSLDLSVYPYVGFQGPDNSAFLINIHEPIIWRIHEMIQQINLSRLYDSKTTAVSVDPIIHIGILNISEVRLKVSMAMSPSQRPRGVLGFWSSLMTALGNTENMTIRINQRFHEKVCMRQSMMISNAIANIKNDLLGQPFQLLSGLDILSNASSALDHMSKGVAALSMDKKFIKSRQRQENKGVEDFGDVIREGGGALAKGLFRGVTGILTKPLEGAKSSGVEGFVQGVGKGIIGAAAQPVSGVLDLLSKTTEGANAMRLKIASAIASDEQVLRRRLPRVVTGDSLLRPYDEYKARGQVILQLAQSGSFFVDLFKTSTNITHRKFNPMKDPCSVLWDVMWDDLKTMDLTRGKKDLLKAPPSRLVLHLKTKQADAKEQVRIIKCNRGTHQTLEVYSSIERAMITYGRNLSKELLKKATKPYSPVTDTAAIELIPKEGAATWSLK</sequence>
<dbReference type="InterPro" id="IPR056748">
    <property type="entry name" value="VPS13-like_C"/>
</dbReference>
<dbReference type="Pfam" id="PF25037">
    <property type="entry name" value="VPS13_C"/>
    <property type="match status" value="1"/>
</dbReference>
<dbReference type="InterPro" id="IPR026847">
    <property type="entry name" value="VPS13"/>
</dbReference>
<comment type="similarity">
    <text evidence="1">Belongs to the VPS13 family.</text>
</comment>
<evidence type="ECO:0000259" key="2">
    <source>
        <dbReference type="Pfam" id="PF25037"/>
    </source>
</evidence>
<dbReference type="Proteomes" id="UP000436088">
    <property type="component" value="Unassembled WGS sequence"/>
</dbReference>
<comment type="caution">
    <text evidence="3">The sequence shown here is derived from an EMBL/GenBank/DDBJ whole genome shotgun (WGS) entry which is preliminary data.</text>
</comment>
<dbReference type="PANTHER" id="PTHR16166:SF93">
    <property type="entry name" value="INTERMEMBRANE LIPID TRANSFER PROTEIN VPS13"/>
    <property type="match status" value="1"/>
</dbReference>
<name>A0A6A3D2E1_HIBSY</name>
<dbReference type="PANTHER" id="PTHR16166">
    <property type="entry name" value="VACUOLAR PROTEIN SORTING-ASSOCIATED PROTEIN VPS13"/>
    <property type="match status" value="1"/>
</dbReference>
<feature type="domain" description="Intermembrane lipid transfer protein VPS13-like C-terminal" evidence="2">
    <location>
        <begin position="529"/>
        <end position="600"/>
    </location>
</feature>